<evidence type="ECO:0000256" key="9">
    <source>
        <dbReference type="ARBA" id="ARBA00022984"/>
    </source>
</evidence>
<evidence type="ECO:0000256" key="11">
    <source>
        <dbReference type="ARBA" id="ARBA00023136"/>
    </source>
</evidence>
<feature type="transmembrane region" description="Helical" evidence="17">
    <location>
        <begin position="65"/>
        <end position="83"/>
    </location>
</feature>
<gene>
    <name evidence="17" type="primary">uppP</name>
    <name evidence="18" type="ordered locus">Tmar_1040</name>
</gene>
<evidence type="ECO:0000256" key="15">
    <source>
        <dbReference type="ARBA" id="ARBA00032932"/>
    </source>
</evidence>
<dbReference type="STRING" id="644966.Tmar_1040"/>
<comment type="subcellular location">
    <subcellularLocation>
        <location evidence="1 17">Cell membrane</location>
        <topology evidence="1 17">Multi-pass membrane protein</topology>
    </subcellularLocation>
</comment>
<keyword evidence="13 17" id="KW-0961">Cell wall biogenesis/degradation</keyword>
<evidence type="ECO:0000256" key="4">
    <source>
        <dbReference type="ARBA" id="ARBA00021581"/>
    </source>
</evidence>
<evidence type="ECO:0000256" key="2">
    <source>
        <dbReference type="ARBA" id="ARBA00010621"/>
    </source>
</evidence>
<keyword evidence="5 17" id="KW-1003">Cell membrane</keyword>
<dbReference type="EMBL" id="CP002344">
    <property type="protein sequence ID" value="ADU51153.1"/>
    <property type="molecule type" value="Genomic_DNA"/>
</dbReference>
<dbReference type="Proteomes" id="UP000008915">
    <property type="component" value="Chromosome"/>
</dbReference>
<dbReference type="GO" id="GO:0050380">
    <property type="term" value="F:undecaprenyl-diphosphatase activity"/>
    <property type="evidence" value="ECO:0007669"/>
    <property type="project" value="UniProtKB-UniRule"/>
</dbReference>
<proteinExistence type="inferred from homology"/>
<keyword evidence="10 17" id="KW-1133">Transmembrane helix</keyword>
<comment type="similarity">
    <text evidence="2 17">Belongs to the UppP family.</text>
</comment>
<evidence type="ECO:0000313" key="19">
    <source>
        <dbReference type="Proteomes" id="UP000008915"/>
    </source>
</evidence>
<evidence type="ECO:0000256" key="12">
    <source>
        <dbReference type="ARBA" id="ARBA00023251"/>
    </source>
</evidence>
<comment type="miscellaneous">
    <text evidence="17">Bacitracin is thought to be involved in the inhibition of peptidoglycan synthesis by sequestering undecaprenyl diphosphate, thereby reducing the pool of lipid carrier available.</text>
</comment>
<evidence type="ECO:0000256" key="7">
    <source>
        <dbReference type="ARBA" id="ARBA00022801"/>
    </source>
</evidence>
<reference evidence="18 19" key="1">
    <citation type="journal article" date="2010" name="Stand. Genomic Sci.">
        <title>Complete genome sequence of Thermaerobacter marianensis type strain (7p75a).</title>
        <authorList>
            <person name="Han C."/>
            <person name="Gu W."/>
            <person name="Zhang X."/>
            <person name="Lapidus A."/>
            <person name="Nolan M."/>
            <person name="Copeland A."/>
            <person name="Lucas S."/>
            <person name="Del Rio T.G."/>
            <person name="Tice H."/>
            <person name="Cheng J.F."/>
            <person name="Tapia R."/>
            <person name="Goodwin L."/>
            <person name="Pitluck S."/>
            <person name="Pagani I."/>
            <person name="Ivanova N."/>
            <person name="Mavromatis K."/>
            <person name="Mikhailova N."/>
            <person name="Pati A."/>
            <person name="Chen A."/>
            <person name="Palaniappan K."/>
            <person name="Land M."/>
            <person name="Hauser L."/>
            <person name="Chang Y.J."/>
            <person name="Jeffries C.D."/>
            <person name="Schneider S."/>
            <person name="Rohde M."/>
            <person name="Goker M."/>
            <person name="Pukall R."/>
            <person name="Woyke T."/>
            <person name="Bristow J."/>
            <person name="Eisen J.A."/>
            <person name="Markowitz V."/>
            <person name="Hugenholtz P."/>
            <person name="Kyrpides N.C."/>
            <person name="Klenk H.P."/>
            <person name="Detter J.C."/>
        </authorList>
    </citation>
    <scope>NUCLEOTIDE SEQUENCE [LARGE SCALE GENOMIC DNA]</scope>
    <source>
        <strain evidence="19">ATCC 700841 / DSM 12885 / JCM 10246 / 7p75a</strain>
    </source>
</reference>
<evidence type="ECO:0000256" key="8">
    <source>
        <dbReference type="ARBA" id="ARBA00022960"/>
    </source>
</evidence>
<organism evidence="18 19">
    <name type="scientific">Thermaerobacter marianensis (strain ATCC 700841 / DSM 12885 / JCM 10246 / 7p75a)</name>
    <dbReference type="NCBI Taxonomy" id="644966"/>
    <lineage>
        <taxon>Bacteria</taxon>
        <taxon>Bacillati</taxon>
        <taxon>Bacillota</taxon>
        <taxon>Clostridia</taxon>
        <taxon>Eubacteriales</taxon>
        <taxon>Clostridiales Family XVII. Incertae Sedis</taxon>
        <taxon>Thermaerobacter</taxon>
    </lineage>
</organism>
<feature type="transmembrane region" description="Helical" evidence="17">
    <location>
        <begin position="227"/>
        <end position="253"/>
    </location>
</feature>
<evidence type="ECO:0000256" key="1">
    <source>
        <dbReference type="ARBA" id="ARBA00004651"/>
    </source>
</evidence>
<dbReference type="Pfam" id="PF02673">
    <property type="entry name" value="BacA"/>
    <property type="match status" value="1"/>
</dbReference>
<keyword evidence="9 17" id="KW-0573">Peptidoglycan synthesis</keyword>
<comment type="function">
    <text evidence="17">Catalyzes the dephosphorylation of undecaprenyl diphosphate (UPP). Confers resistance to bacitracin.</text>
</comment>
<dbReference type="GO" id="GO:0009252">
    <property type="term" value="P:peptidoglycan biosynthetic process"/>
    <property type="evidence" value="ECO:0007669"/>
    <property type="project" value="UniProtKB-KW"/>
</dbReference>
<dbReference type="GO" id="GO:0005886">
    <property type="term" value="C:plasma membrane"/>
    <property type="evidence" value="ECO:0007669"/>
    <property type="project" value="UniProtKB-SubCell"/>
</dbReference>
<dbReference type="InterPro" id="IPR003824">
    <property type="entry name" value="UppP"/>
</dbReference>
<feature type="transmembrane region" description="Helical" evidence="17">
    <location>
        <begin position="163"/>
        <end position="183"/>
    </location>
</feature>
<evidence type="ECO:0000256" key="14">
    <source>
        <dbReference type="ARBA" id="ARBA00032707"/>
    </source>
</evidence>
<dbReference type="OrthoDB" id="9808289at2"/>
<keyword evidence="12 17" id="KW-0046">Antibiotic resistance</keyword>
<feature type="transmembrane region" description="Helical" evidence="17">
    <location>
        <begin position="42"/>
        <end position="60"/>
    </location>
</feature>
<dbReference type="eggNOG" id="COG1968">
    <property type="taxonomic scope" value="Bacteria"/>
</dbReference>
<dbReference type="GO" id="GO:0046677">
    <property type="term" value="P:response to antibiotic"/>
    <property type="evidence" value="ECO:0007669"/>
    <property type="project" value="UniProtKB-UniRule"/>
</dbReference>
<evidence type="ECO:0000313" key="18">
    <source>
        <dbReference type="EMBL" id="ADU51153.1"/>
    </source>
</evidence>
<dbReference type="GO" id="GO:0008360">
    <property type="term" value="P:regulation of cell shape"/>
    <property type="evidence" value="ECO:0007669"/>
    <property type="project" value="UniProtKB-KW"/>
</dbReference>
<comment type="catalytic activity">
    <reaction evidence="16 17">
        <text>di-trans,octa-cis-undecaprenyl diphosphate + H2O = di-trans,octa-cis-undecaprenyl phosphate + phosphate + H(+)</text>
        <dbReference type="Rhea" id="RHEA:28094"/>
        <dbReference type="ChEBI" id="CHEBI:15377"/>
        <dbReference type="ChEBI" id="CHEBI:15378"/>
        <dbReference type="ChEBI" id="CHEBI:43474"/>
        <dbReference type="ChEBI" id="CHEBI:58405"/>
        <dbReference type="ChEBI" id="CHEBI:60392"/>
        <dbReference type="EC" id="3.6.1.27"/>
    </reaction>
</comment>
<dbReference type="EC" id="3.6.1.27" evidence="3 17"/>
<keyword evidence="11 17" id="KW-0472">Membrane</keyword>
<keyword evidence="8 17" id="KW-0133">Cell shape</keyword>
<keyword evidence="7 17" id="KW-0378">Hydrolase</keyword>
<dbReference type="GO" id="GO:0071555">
    <property type="term" value="P:cell wall organization"/>
    <property type="evidence" value="ECO:0007669"/>
    <property type="project" value="UniProtKB-KW"/>
</dbReference>
<dbReference type="PANTHER" id="PTHR30622">
    <property type="entry name" value="UNDECAPRENYL-DIPHOSPHATASE"/>
    <property type="match status" value="1"/>
</dbReference>
<evidence type="ECO:0000256" key="17">
    <source>
        <dbReference type="HAMAP-Rule" id="MF_01006"/>
    </source>
</evidence>
<evidence type="ECO:0000256" key="5">
    <source>
        <dbReference type="ARBA" id="ARBA00022475"/>
    </source>
</evidence>
<dbReference type="HAMAP" id="MF_01006">
    <property type="entry name" value="Undec_diphosphatase"/>
    <property type="match status" value="1"/>
</dbReference>
<feature type="transmembrane region" description="Helical" evidence="17">
    <location>
        <begin position="265"/>
        <end position="285"/>
    </location>
</feature>
<feature type="transmembrane region" description="Helical" evidence="17">
    <location>
        <begin position="103"/>
        <end position="122"/>
    </location>
</feature>
<name>E6SK12_THEM7</name>
<dbReference type="HOGENOM" id="CLU_060296_1_2_9"/>
<evidence type="ECO:0000256" key="10">
    <source>
        <dbReference type="ARBA" id="ARBA00022989"/>
    </source>
</evidence>
<dbReference type="PANTHER" id="PTHR30622:SF4">
    <property type="entry name" value="UNDECAPRENYL-DIPHOSPHATASE"/>
    <property type="match status" value="1"/>
</dbReference>
<evidence type="ECO:0000256" key="16">
    <source>
        <dbReference type="ARBA" id="ARBA00047594"/>
    </source>
</evidence>
<evidence type="ECO:0000256" key="6">
    <source>
        <dbReference type="ARBA" id="ARBA00022692"/>
    </source>
</evidence>
<protein>
    <recommendedName>
        <fullName evidence="4 17">Undecaprenyl-diphosphatase</fullName>
        <ecNumber evidence="3 17">3.6.1.27</ecNumber>
    </recommendedName>
    <alternativeName>
        <fullName evidence="15 17">Bacitracin resistance protein</fullName>
    </alternativeName>
    <alternativeName>
        <fullName evidence="14 17">Undecaprenyl pyrophosphate phosphatase</fullName>
    </alternativeName>
</protein>
<feature type="transmembrane region" description="Helical" evidence="17">
    <location>
        <begin position="203"/>
        <end position="221"/>
    </location>
</feature>
<keyword evidence="19" id="KW-1185">Reference proteome</keyword>
<sequence>MELSLWKAIVLGVVQGLTEFLPVSSSGHLAVAENVLGVQLPGLAFEVMVHLGTLAAVLAVYGRDLGAAVAGFLRTGGGLWAGGGGPAAGTAERGWAGLDPGTRLGWLVIVGTIPAAVAGFALESRIEAAFDSPGLVAVFWIFTGFLLWWAARRPEGGRPLERATLADALAVGLFQALALLPGVSRSGSTLVGGLVRGLRREEAARLSFLLSVPAIAGAAVLQLPDLLAAGTAGGGVALLAGALAAAVTGYAAIRWLWRWLVTGRLSWFAYYLWTVAILLLFFQGWRG</sequence>
<feature type="transmembrane region" description="Helical" evidence="17">
    <location>
        <begin position="134"/>
        <end position="151"/>
    </location>
</feature>
<evidence type="ECO:0000256" key="3">
    <source>
        <dbReference type="ARBA" id="ARBA00012374"/>
    </source>
</evidence>
<accession>E6SK12</accession>
<dbReference type="KEGG" id="tmr:Tmar_1040"/>
<keyword evidence="6 17" id="KW-0812">Transmembrane</keyword>
<reference evidence="19" key="2">
    <citation type="journal article" date="2010" name="Stand. Genomic Sci.">
        <title>Complete genome sequence of Thermaerobacter marianensis type strain (7p75aT).</title>
        <authorList>
            <person name="Han C."/>
            <person name="Gu W."/>
            <person name="Zhang X."/>
            <person name="Lapidus A."/>
            <person name="Nolan M."/>
            <person name="Copeland A."/>
            <person name="Lucas S."/>
            <person name="Glavina Del Rio T."/>
            <person name="Tice H."/>
            <person name="Cheng J."/>
            <person name="Tapia R."/>
            <person name="Goodwin L."/>
            <person name="Pitluck S."/>
            <person name="Pagani I."/>
            <person name="Ivanova N."/>
            <person name="Mavromatis K."/>
            <person name="Mikhailova N."/>
            <person name="Pati A."/>
            <person name="Chen A."/>
            <person name="Palaniappan K."/>
            <person name="Land M."/>
            <person name="Hauser L."/>
            <person name="Chang Y."/>
            <person name="Jeffries C."/>
            <person name="Schneider S."/>
            <person name="Rohde M."/>
            <person name="Goker M."/>
            <person name="Pukall R."/>
            <person name="Woyke T."/>
            <person name="Bristow J."/>
            <person name="Eisen J."/>
            <person name="Markowitz V."/>
            <person name="Hugenholtz P."/>
            <person name="Kyrpides N."/>
            <person name="Klenk H."/>
            <person name="Detter J."/>
        </authorList>
    </citation>
    <scope>NUCLEOTIDE SEQUENCE [LARGE SCALE GENOMIC DNA]</scope>
    <source>
        <strain evidence="19">ATCC 700841 / DSM 12885 / JCM 10246 / 7p75a</strain>
    </source>
</reference>
<evidence type="ECO:0000256" key="13">
    <source>
        <dbReference type="ARBA" id="ARBA00023316"/>
    </source>
</evidence>
<dbReference type="AlphaFoldDB" id="E6SK12"/>